<feature type="signal peptide" evidence="3">
    <location>
        <begin position="1"/>
        <end position="20"/>
    </location>
</feature>
<proteinExistence type="inferred from homology"/>
<dbReference type="InParanoid" id="A0A194XJG9"/>
<dbReference type="Proteomes" id="UP000070700">
    <property type="component" value="Unassembled WGS sequence"/>
</dbReference>
<feature type="chain" id="PRO_5008268312" description="Hydrophobin" evidence="3">
    <location>
        <begin position="21"/>
        <end position="121"/>
    </location>
</feature>
<evidence type="ECO:0000256" key="2">
    <source>
        <dbReference type="ARBA" id="ARBA00023157"/>
    </source>
</evidence>
<dbReference type="GeneID" id="28821358"/>
<dbReference type="CDD" id="cd23508">
    <property type="entry name" value="hydrophobin_II"/>
    <property type="match status" value="1"/>
</dbReference>
<dbReference type="RefSeq" id="XP_018074653.1">
    <property type="nucleotide sequence ID" value="XM_018211632.1"/>
</dbReference>
<dbReference type="Gene3D" id="3.20.120.10">
    <property type="entry name" value="Hydrophobin"/>
    <property type="match status" value="1"/>
</dbReference>
<sequence>MKTSVLSVIALGGLFNTAFASPVHPRDMSVCNAISQRQCCDVGVDGIINLTCAAPSRTPTDMKDFSELCSENGQQAACCVLPFVSILRPTFEGRRANCLHSLGMDLCAGNHRRDQARSLRR</sequence>
<dbReference type="InterPro" id="IPR010636">
    <property type="entry name" value="Class_II_hydrophobin"/>
</dbReference>
<name>A0A194XJG9_MOLSC</name>
<dbReference type="EMBL" id="KQ947409">
    <property type="protein sequence ID" value="KUJ20298.1"/>
    <property type="molecule type" value="Genomic_DNA"/>
</dbReference>
<comment type="similarity">
    <text evidence="1">Belongs to the cerato-ulmin hydrophobin family.</text>
</comment>
<gene>
    <name evidence="4" type="ORF">LY89DRAFT_639705</name>
</gene>
<dbReference type="KEGG" id="psco:LY89DRAFT_639705"/>
<organism evidence="4 5">
    <name type="scientific">Mollisia scopiformis</name>
    <name type="common">Conifer needle endophyte fungus</name>
    <name type="synonym">Phialocephala scopiformis</name>
    <dbReference type="NCBI Taxonomy" id="149040"/>
    <lineage>
        <taxon>Eukaryota</taxon>
        <taxon>Fungi</taxon>
        <taxon>Dikarya</taxon>
        <taxon>Ascomycota</taxon>
        <taxon>Pezizomycotina</taxon>
        <taxon>Leotiomycetes</taxon>
        <taxon>Helotiales</taxon>
        <taxon>Mollisiaceae</taxon>
        <taxon>Mollisia</taxon>
    </lineage>
</organism>
<dbReference type="AlphaFoldDB" id="A0A194XJG9"/>
<keyword evidence="2" id="KW-1015">Disulfide bond</keyword>
<evidence type="ECO:0000256" key="1">
    <source>
        <dbReference type="ARBA" id="ARBA00009576"/>
    </source>
</evidence>
<dbReference type="PANTHER" id="PTHR42341:SF1">
    <property type="entry name" value="HYDROPHOBIN"/>
    <property type="match status" value="1"/>
</dbReference>
<dbReference type="SUPFAM" id="SSF101751">
    <property type="entry name" value="Hydrophobin II, HfbII"/>
    <property type="match status" value="1"/>
</dbReference>
<dbReference type="OrthoDB" id="4500971at2759"/>
<accession>A0A194XJG9</accession>
<keyword evidence="5" id="KW-1185">Reference proteome</keyword>
<dbReference type="Pfam" id="PF06766">
    <property type="entry name" value="Hydrophobin_2"/>
    <property type="match status" value="1"/>
</dbReference>
<keyword evidence="3" id="KW-0732">Signal</keyword>
<evidence type="ECO:0008006" key="6">
    <source>
        <dbReference type="Google" id="ProtNLM"/>
    </source>
</evidence>
<evidence type="ECO:0000313" key="4">
    <source>
        <dbReference type="EMBL" id="KUJ20298.1"/>
    </source>
</evidence>
<dbReference type="InterPro" id="IPR036686">
    <property type="entry name" value="Class_II_Hydrophobin_sf"/>
</dbReference>
<evidence type="ECO:0000256" key="3">
    <source>
        <dbReference type="SAM" id="SignalP"/>
    </source>
</evidence>
<evidence type="ECO:0000313" key="5">
    <source>
        <dbReference type="Proteomes" id="UP000070700"/>
    </source>
</evidence>
<dbReference type="GO" id="GO:0005576">
    <property type="term" value="C:extracellular region"/>
    <property type="evidence" value="ECO:0007669"/>
    <property type="project" value="InterPro"/>
</dbReference>
<reference evidence="4 5" key="1">
    <citation type="submission" date="2015-10" db="EMBL/GenBank/DDBJ databases">
        <title>Full genome of DAOMC 229536 Phialocephala scopiformis, a fungal endophyte of spruce producing the potent anti-insectan compound rugulosin.</title>
        <authorList>
            <consortium name="DOE Joint Genome Institute"/>
            <person name="Walker A.K."/>
            <person name="Frasz S.L."/>
            <person name="Seifert K.A."/>
            <person name="Miller J.D."/>
            <person name="Mondo S.J."/>
            <person name="Labutti K."/>
            <person name="Lipzen A."/>
            <person name="Dockter R."/>
            <person name="Kennedy M."/>
            <person name="Grigoriev I.V."/>
            <person name="Spatafora J.W."/>
        </authorList>
    </citation>
    <scope>NUCLEOTIDE SEQUENCE [LARGE SCALE GENOMIC DNA]</scope>
    <source>
        <strain evidence="4 5">CBS 120377</strain>
    </source>
</reference>
<dbReference type="PANTHER" id="PTHR42341">
    <property type="entry name" value="HYDROPHOBIN"/>
    <property type="match status" value="1"/>
</dbReference>
<protein>
    <recommendedName>
        <fullName evidence="6">Hydrophobin</fullName>
    </recommendedName>
</protein>